<dbReference type="Proteomes" id="UP000184440">
    <property type="component" value="Unassembled WGS sequence"/>
</dbReference>
<dbReference type="InterPro" id="IPR015813">
    <property type="entry name" value="Pyrv/PenolPyrv_kinase-like_dom"/>
</dbReference>
<sequence>MTESPTTTTAAKAQHFLDLHRSERPLLLPNPWDVGSALLLTTLGFSALATTSSGFAATLGRSDGQVTGEEALAHAAAIAAATDVPVSADFENGFADVPAAVAALISAAIDSGLAGCSVEDATGRDDEPIYDLAAATDRIAAAAEAAHSGPTRLVLTARAENYLYERTDLADTIARLQAYQEAGADVLYAPGLISADDIRAVVTSVDRPVNVLAFPGTPPVAELAELGVSRVSIGGSFAFAALGAAAEAAAEFRDHGTYGFLGLARRGSKAARNAFS</sequence>
<evidence type="ECO:0000313" key="1">
    <source>
        <dbReference type="EMBL" id="SHN42728.1"/>
    </source>
</evidence>
<keyword evidence="1" id="KW-0456">Lyase</keyword>
<dbReference type="GO" id="GO:0016829">
    <property type="term" value="F:lyase activity"/>
    <property type="evidence" value="ECO:0007669"/>
    <property type="project" value="UniProtKB-KW"/>
</dbReference>
<gene>
    <name evidence="1" type="ORF">SAMN05443668_108335</name>
</gene>
<dbReference type="RefSeq" id="WP_073260558.1">
    <property type="nucleotide sequence ID" value="NZ_FRCS01000008.1"/>
</dbReference>
<dbReference type="PANTHER" id="PTHR42905">
    <property type="entry name" value="PHOSPHOENOLPYRUVATE CARBOXYLASE"/>
    <property type="match status" value="1"/>
</dbReference>
<dbReference type="PANTHER" id="PTHR42905:SF16">
    <property type="entry name" value="CARBOXYPHOSPHONOENOLPYRUVATE PHOSPHONOMUTASE-LIKE PROTEIN (AFU_ORTHOLOGUE AFUA_5G07230)"/>
    <property type="match status" value="1"/>
</dbReference>
<reference evidence="1 2" key="1">
    <citation type="submission" date="2016-11" db="EMBL/GenBank/DDBJ databases">
        <authorList>
            <person name="Jaros S."/>
            <person name="Januszkiewicz K."/>
            <person name="Wedrychowicz H."/>
        </authorList>
    </citation>
    <scope>NUCLEOTIDE SEQUENCE [LARGE SCALE GENOMIC DNA]</scope>
    <source>
        <strain evidence="1 2">DSM 46144</strain>
    </source>
</reference>
<proteinExistence type="predicted"/>
<dbReference type="EMBL" id="FRCS01000008">
    <property type="protein sequence ID" value="SHN42728.1"/>
    <property type="molecule type" value="Genomic_DNA"/>
</dbReference>
<dbReference type="Pfam" id="PF13714">
    <property type="entry name" value="PEP_mutase"/>
    <property type="match status" value="1"/>
</dbReference>
<protein>
    <submittedName>
        <fullName evidence="1">2-Methylisocitrate lyase, PEP mutase family</fullName>
    </submittedName>
</protein>
<dbReference type="CDD" id="cd00377">
    <property type="entry name" value="ICL_PEPM"/>
    <property type="match status" value="1"/>
</dbReference>
<dbReference type="SUPFAM" id="SSF51621">
    <property type="entry name" value="Phosphoenolpyruvate/pyruvate domain"/>
    <property type="match status" value="1"/>
</dbReference>
<dbReference type="InterPro" id="IPR040442">
    <property type="entry name" value="Pyrv_kinase-like_dom_sf"/>
</dbReference>
<dbReference type="Gene3D" id="3.20.20.60">
    <property type="entry name" value="Phosphoenolpyruvate-binding domains"/>
    <property type="match status" value="1"/>
</dbReference>
<dbReference type="STRING" id="134849.SAMN05443668_108335"/>
<keyword evidence="2" id="KW-1185">Reference proteome</keyword>
<dbReference type="InterPro" id="IPR039556">
    <property type="entry name" value="ICL/PEPM"/>
</dbReference>
<dbReference type="OrthoDB" id="9780430at2"/>
<name>A0A1M7R9L8_9ACTN</name>
<accession>A0A1M7R9L8</accession>
<organism evidence="1 2">
    <name type="scientific">Cryptosporangium aurantiacum</name>
    <dbReference type="NCBI Taxonomy" id="134849"/>
    <lineage>
        <taxon>Bacteria</taxon>
        <taxon>Bacillati</taxon>
        <taxon>Actinomycetota</taxon>
        <taxon>Actinomycetes</taxon>
        <taxon>Cryptosporangiales</taxon>
        <taxon>Cryptosporangiaceae</taxon>
        <taxon>Cryptosporangium</taxon>
    </lineage>
</organism>
<dbReference type="AlphaFoldDB" id="A0A1M7R9L8"/>
<evidence type="ECO:0000313" key="2">
    <source>
        <dbReference type="Proteomes" id="UP000184440"/>
    </source>
</evidence>